<evidence type="ECO:0000259" key="4">
    <source>
        <dbReference type="Pfam" id="PF03936"/>
    </source>
</evidence>
<dbReference type="InterPro" id="IPR050148">
    <property type="entry name" value="Terpene_synthase-like"/>
</dbReference>
<dbReference type="GO" id="GO:0046246">
    <property type="term" value="P:terpene biosynthetic process"/>
    <property type="evidence" value="ECO:0000318"/>
    <property type="project" value="GO_Central"/>
</dbReference>
<evidence type="ECO:0000313" key="6">
    <source>
        <dbReference type="Proteomes" id="UP000017836"/>
    </source>
</evidence>
<dbReference type="OMA" id="KHEMMES"/>
<evidence type="ECO:0000256" key="3">
    <source>
        <dbReference type="ARBA" id="ARBA00022842"/>
    </source>
</evidence>
<dbReference type="FunFam" id="1.10.600.10:FF:000007">
    <property type="entry name" value="Isoprene synthase, chloroplastic"/>
    <property type="match status" value="1"/>
</dbReference>
<proteinExistence type="predicted"/>
<keyword evidence="6" id="KW-1185">Reference proteome</keyword>
<reference evidence="6" key="1">
    <citation type="journal article" date="2013" name="Science">
        <title>The Amborella genome and the evolution of flowering plants.</title>
        <authorList>
            <consortium name="Amborella Genome Project"/>
        </authorList>
    </citation>
    <scope>NUCLEOTIDE SEQUENCE [LARGE SCALE GENOMIC DNA]</scope>
</reference>
<dbReference type="Pfam" id="PF03936">
    <property type="entry name" value="Terpene_synth_C"/>
    <property type="match status" value="1"/>
</dbReference>
<feature type="domain" description="Terpene synthase metal-binding" evidence="4">
    <location>
        <begin position="4"/>
        <end position="241"/>
    </location>
</feature>
<evidence type="ECO:0000256" key="2">
    <source>
        <dbReference type="ARBA" id="ARBA00022723"/>
    </source>
</evidence>
<name>W1PJD9_AMBTC</name>
<dbReference type="InterPro" id="IPR008949">
    <property type="entry name" value="Isoprenoid_synthase_dom_sf"/>
</dbReference>
<feature type="non-terminal residue" evidence="5">
    <location>
        <position position="1"/>
    </location>
</feature>
<dbReference type="HOGENOM" id="CLU_003125_1_3_1"/>
<dbReference type="SFLD" id="SFLDG01019">
    <property type="entry name" value="Terpene_Cyclase_Like_1_C_Termi"/>
    <property type="match status" value="1"/>
</dbReference>
<sequence length="301" mass="34666">WWRDTRLSEKLPFARERTLECFMVSSGVAYEPQYGRSRRDMAKTNILLTVIDDVYDVYGSIEELELFTEAVERWDLKAMESLPEYMKICYMALYNTMNQMVYDSLKEQGCCIIGSLSKAWAGLCKAYLKEAKWFHSGYKPTLDEYLSNAYTSIAGPLVLIAGYFLSGERITQEVVDFLEQGPKIVWFCSIILRLTNDMGTSTDEQERGDVLKSIQCYMQETGASEEQAREHIRDLINDIWKHLHQECRTPSPLPKTFIKHALNIARSSEFMYQYGDGFGVTSSTTLDHFNSLLFQPICVDV</sequence>
<dbReference type="InterPro" id="IPR034741">
    <property type="entry name" value="Terpene_cyclase-like_1_C"/>
</dbReference>
<dbReference type="Gene3D" id="1.10.600.10">
    <property type="entry name" value="Farnesyl Diphosphate Synthase"/>
    <property type="match status" value="1"/>
</dbReference>
<dbReference type="PANTHER" id="PTHR31225:SF252">
    <property type="entry name" value="TERPENE SYNTHASE 12-RELATED"/>
    <property type="match status" value="1"/>
</dbReference>
<accession>W1PJD9</accession>
<keyword evidence="2" id="KW-0479">Metal-binding</keyword>
<dbReference type="Proteomes" id="UP000017836">
    <property type="component" value="Unassembled WGS sequence"/>
</dbReference>
<dbReference type="SFLD" id="SFLDS00005">
    <property type="entry name" value="Isoprenoid_Synthase_Type_I"/>
    <property type="match status" value="1"/>
</dbReference>
<dbReference type="GO" id="GO:0016114">
    <property type="term" value="P:terpenoid biosynthetic process"/>
    <property type="evidence" value="ECO:0007669"/>
    <property type="project" value="InterPro"/>
</dbReference>
<keyword evidence="3" id="KW-0460">Magnesium</keyword>
<comment type="cofactor">
    <cofactor evidence="1">
        <name>Mg(2+)</name>
        <dbReference type="ChEBI" id="CHEBI:18420"/>
    </cofactor>
</comment>
<dbReference type="AlphaFoldDB" id="W1PJD9"/>
<organism evidence="5 6">
    <name type="scientific">Amborella trichopoda</name>
    <dbReference type="NCBI Taxonomy" id="13333"/>
    <lineage>
        <taxon>Eukaryota</taxon>
        <taxon>Viridiplantae</taxon>
        <taxon>Streptophyta</taxon>
        <taxon>Embryophyta</taxon>
        <taxon>Tracheophyta</taxon>
        <taxon>Spermatophyta</taxon>
        <taxon>Magnoliopsida</taxon>
        <taxon>Amborellales</taxon>
        <taxon>Amborellaceae</taxon>
        <taxon>Amborella</taxon>
    </lineage>
</organism>
<dbReference type="eggNOG" id="ENOG502QUH3">
    <property type="taxonomic scope" value="Eukaryota"/>
</dbReference>
<dbReference type="GO" id="GO:0010333">
    <property type="term" value="F:terpene synthase activity"/>
    <property type="evidence" value="ECO:0000318"/>
    <property type="project" value="GO_Central"/>
</dbReference>
<dbReference type="InterPro" id="IPR005630">
    <property type="entry name" value="Terpene_synthase_metal-bd"/>
</dbReference>
<dbReference type="Gramene" id="ERN10107">
    <property type="protein sequence ID" value="ERN10107"/>
    <property type="gene ID" value="AMTR_s00169p00002580"/>
</dbReference>
<protein>
    <recommendedName>
        <fullName evidence="4">Terpene synthase metal-binding domain-containing protein</fullName>
    </recommendedName>
</protein>
<gene>
    <name evidence="5" type="ORF">AMTR_s00169p00002580</name>
</gene>
<dbReference type="SUPFAM" id="SSF48576">
    <property type="entry name" value="Terpenoid synthases"/>
    <property type="match status" value="1"/>
</dbReference>
<evidence type="ECO:0000256" key="1">
    <source>
        <dbReference type="ARBA" id="ARBA00001946"/>
    </source>
</evidence>
<dbReference type="GO" id="GO:0000287">
    <property type="term" value="F:magnesium ion binding"/>
    <property type="evidence" value="ECO:0007669"/>
    <property type="project" value="InterPro"/>
</dbReference>
<evidence type="ECO:0000313" key="5">
    <source>
        <dbReference type="EMBL" id="ERN10107.1"/>
    </source>
</evidence>
<dbReference type="PANTHER" id="PTHR31225">
    <property type="entry name" value="OS04G0344100 PROTEIN-RELATED"/>
    <property type="match status" value="1"/>
</dbReference>
<dbReference type="EMBL" id="KI392972">
    <property type="protein sequence ID" value="ERN10107.1"/>
    <property type="molecule type" value="Genomic_DNA"/>
</dbReference>